<protein>
    <submittedName>
        <fullName evidence="3">PD-(D/E)XK nuclease family protein</fullName>
    </submittedName>
</protein>
<accession>A0A7T5RJJ9</accession>
<feature type="domain" description="PD-(D/E)XK endonuclease-like" evidence="2">
    <location>
        <begin position="3"/>
        <end position="260"/>
    </location>
</feature>
<keyword evidence="1" id="KW-0175">Coiled coil</keyword>
<dbReference type="Proteomes" id="UP000595618">
    <property type="component" value="Chromosome"/>
</dbReference>
<dbReference type="InterPro" id="IPR011604">
    <property type="entry name" value="PDDEXK-like_dom_sf"/>
</dbReference>
<evidence type="ECO:0000259" key="2">
    <source>
        <dbReference type="Pfam" id="PF12705"/>
    </source>
</evidence>
<dbReference type="AlphaFoldDB" id="A0A7T5RJJ9"/>
<gene>
    <name evidence="3" type="ORF">HYW89_04790</name>
</gene>
<evidence type="ECO:0000313" key="4">
    <source>
        <dbReference type="Proteomes" id="UP000595618"/>
    </source>
</evidence>
<dbReference type="InterPro" id="IPR011335">
    <property type="entry name" value="Restrct_endonuc-II-like"/>
</dbReference>
<sequence>MRTSYSAIETYLQCPQKYKLQEIDRIRVPKSREALFGTLIHDTLKFMFSRDPLFPTLDEVTAYFREHWPAREVFEKEAGHDPLKRSWSDEEEKIYFESGVRMLKKFYEKNAPWNYMVLDLESRFEVVLADNKTGESHILAGKIDRVDKLSDGQYEIIDYKTSKRMPSQEMLNRDLQLSLYSLGLQKRWPHINAEDIKLSLYFLKHGEKLSTKATTETTEKTKNHILKTIGEIQGRLSSGKEFEPMPGPLCDWCGYKPMCPAWRHLYRNKQQKTDNIQTILKEYFELKKASQQNENRIEELQKQIKTYMASSGLTRVFGEEGVLSQKTVQRYDYDWTKIRELLSPLGKWGEILKADEVKLRRVLKEIPEEIRLAVENSRTVSKEYVVLTASYQKIKKPEDNLPVEQF</sequence>
<evidence type="ECO:0000256" key="1">
    <source>
        <dbReference type="SAM" id="Coils"/>
    </source>
</evidence>
<organism evidence="3 4">
    <name type="scientific">Candidatus Sungiibacteriota bacterium</name>
    <dbReference type="NCBI Taxonomy" id="2750080"/>
    <lineage>
        <taxon>Bacteria</taxon>
        <taxon>Candidatus Sungiibacteriota</taxon>
    </lineage>
</organism>
<proteinExistence type="predicted"/>
<dbReference type="Pfam" id="PF12705">
    <property type="entry name" value="PDDEXK_1"/>
    <property type="match status" value="1"/>
</dbReference>
<dbReference type="SUPFAM" id="SSF52980">
    <property type="entry name" value="Restriction endonuclease-like"/>
    <property type="match status" value="1"/>
</dbReference>
<name>A0A7T5RJJ9_9BACT</name>
<feature type="coiled-coil region" evidence="1">
    <location>
        <begin position="283"/>
        <end position="310"/>
    </location>
</feature>
<reference evidence="3 4" key="1">
    <citation type="submission" date="2020-07" db="EMBL/GenBank/DDBJ databases">
        <title>Huge and variable diversity of episymbiotic CPR bacteria and DPANN archaea in groundwater ecosystems.</title>
        <authorList>
            <person name="He C.Y."/>
            <person name="Keren R."/>
            <person name="Whittaker M."/>
            <person name="Farag I.F."/>
            <person name="Doudna J."/>
            <person name="Cate J.H.D."/>
            <person name="Banfield J.F."/>
        </authorList>
    </citation>
    <scope>NUCLEOTIDE SEQUENCE [LARGE SCALE GENOMIC DNA]</scope>
    <source>
        <strain evidence="3">NC_groundwater_541_Ag_S-0.1um_46_50</strain>
    </source>
</reference>
<evidence type="ECO:0000313" key="3">
    <source>
        <dbReference type="EMBL" id="QQG45283.1"/>
    </source>
</evidence>
<dbReference type="Gene3D" id="3.90.320.10">
    <property type="match status" value="1"/>
</dbReference>
<dbReference type="EMBL" id="CP066690">
    <property type="protein sequence ID" value="QQG45283.1"/>
    <property type="molecule type" value="Genomic_DNA"/>
</dbReference>
<dbReference type="InterPro" id="IPR038726">
    <property type="entry name" value="PDDEXK_AddAB-type"/>
</dbReference>